<accession>A0ABS9CCT3</accession>
<dbReference type="EMBL" id="JADYTN010000001">
    <property type="protein sequence ID" value="MCF2562529.1"/>
    <property type="molecule type" value="Genomic_DNA"/>
</dbReference>
<dbReference type="Proteomes" id="UP001200470">
    <property type="component" value="Unassembled WGS sequence"/>
</dbReference>
<feature type="domain" description="BanI/HgiCI C-terminal" evidence="2">
    <location>
        <begin position="186"/>
        <end position="347"/>
    </location>
</feature>
<protein>
    <recommendedName>
        <fullName evidence="5">Restriction endonuclease</fullName>
    </recommendedName>
</protein>
<comment type="caution">
    <text evidence="3">The sequence shown here is derived from an EMBL/GenBank/DDBJ whole genome shotgun (WGS) entry which is preliminary data.</text>
</comment>
<dbReference type="RefSeq" id="WP_301637194.1">
    <property type="nucleotide sequence ID" value="NZ_JADYTN010000001.1"/>
</dbReference>
<sequence>MNDDRYLRSIKDLEEVGSKWWPKEVREEAMKVSILQYLLDTQDDFISVLKLSDKNDPNVIFGIMDASKIEYHLFLKHLILLTDVGSEPIQRFNASFKEIFPDGKMSYNVAGKKRNYEFKKLPIKGKPNNKKMQIDELEQLKQTCKDKELSRDLIMLLTYGSACVSAKASAVLYKCNAHEYIGDKVKIEEYVRQNYIRVSRIVGGKTANDLGNVAQSYAVKYLAEHLGEDYNVVNAGTIPGVRMDDDKDVTFDIVIDRKADEGKFKKYVGVEVSFQETSNSTIERKAREARARFQNTNNKRCYVAYIIDGAGNFSRTSAATDLCNNSHCNVAYTHEEFDLLIEFIKEKIG</sequence>
<evidence type="ECO:0000259" key="2">
    <source>
        <dbReference type="Pfam" id="PF26568"/>
    </source>
</evidence>
<feature type="domain" description="BanI/HgiCI N-terminal" evidence="1">
    <location>
        <begin position="20"/>
        <end position="182"/>
    </location>
</feature>
<proteinExistence type="predicted"/>
<name>A0ABS9CCT3_9BACT</name>
<dbReference type="Pfam" id="PF24447">
    <property type="entry name" value="RE_BanI"/>
    <property type="match status" value="1"/>
</dbReference>
<organism evidence="3 4">
    <name type="scientific">Xylanibacter brevis</name>
    <dbReference type="NCBI Taxonomy" id="83231"/>
    <lineage>
        <taxon>Bacteria</taxon>
        <taxon>Pseudomonadati</taxon>
        <taxon>Bacteroidota</taxon>
        <taxon>Bacteroidia</taxon>
        <taxon>Bacteroidales</taxon>
        <taxon>Prevotellaceae</taxon>
        <taxon>Xylanibacter</taxon>
    </lineage>
</organism>
<evidence type="ECO:0008006" key="5">
    <source>
        <dbReference type="Google" id="ProtNLM"/>
    </source>
</evidence>
<reference evidence="3 4" key="1">
    <citation type="submission" date="2020-12" db="EMBL/GenBank/DDBJ databases">
        <title>Whole genome sequences of gut porcine anaerobes.</title>
        <authorList>
            <person name="Kubasova T."/>
            <person name="Jahodarova E."/>
            <person name="Rychlik I."/>
        </authorList>
    </citation>
    <scope>NUCLEOTIDE SEQUENCE [LARGE SCALE GENOMIC DNA]</scope>
    <source>
        <strain evidence="3 4">An925</strain>
    </source>
</reference>
<dbReference type="InterPro" id="IPR058973">
    <property type="entry name" value="RE_BanI/HgiCI_C"/>
</dbReference>
<evidence type="ECO:0000313" key="3">
    <source>
        <dbReference type="EMBL" id="MCF2562529.1"/>
    </source>
</evidence>
<dbReference type="Pfam" id="PF26568">
    <property type="entry name" value="RE_BanI_C"/>
    <property type="match status" value="1"/>
</dbReference>
<evidence type="ECO:0000259" key="1">
    <source>
        <dbReference type="Pfam" id="PF24447"/>
    </source>
</evidence>
<keyword evidence="4" id="KW-1185">Reference proteome</keyword>
<dbReference type="InterPro" id="IPR058974">
    <property type="entry name" value="RE_BanI/HgiCI_N"/>
</dbReference>
<gene>
    <name evidence="3" type="ORF">I6E12_00150</name>
</gene>
<evidence type="ECO:0000313" key="4">
    <source>
        <dbReference type="Proteomes" id="UP001200470"/>
    </source>
</evidence>